<name>R0GYT9_9BRAS</name>
<dbReference type="PRINTS" id="PR00792">
    <property type="entry name" value="PEPSIN"/>
</dbReference>
<dbReference type="PANTHER" id="PTHR13683:SF750">
    <property type="entry name" value="ASPARTYL PROTEASE AED1"/>
    <property type="match status" value="1"/>
</dbReference>
<dbReference type="OrthoDB" id="2747330at2759"/>
<feature type="domain" description="Peptidase A1" evidence="5">
    <location>
        <begin position="134"/>
        <end position="460"/>
    </location>
</feature>
<feature type="active site" evidence="2">
    <location>
        <position position="345"/>
    </location>
</feature>
<dbReference type="eggNOG" id="KOG1339">
    <property type="taxonomic scope" value="Eukaryota"/>
</dbReference>
<evidence type="ECO:0000256" key="3">
    <source>
        <dbReference type="RuleBase" id="RU000454"/>
    </source>
</evidence>
<dbReference type="FunFam" id="2.40.70.10:FF:000031">
    <property type="entry name" value="Aspartyl protease AED1"/>
    <property type="match status" value="1"/>
</dbReference>
<reference evidence="7" key="1">
    <citation type="journal article" date="2013" name="Nat. Genet.">
        <title>The Capsella rubella genome and the genomic consequences of rapid mating system evolution.</title>
        <authorList>
            <person name="Slotte T."/>
            <person name="Hazzouri K.M."/>
            <person name="Agren J.A."/>
            <person name="Koenig D."/>
            <person name="Maumus F."/>
            <person name="Guo Y.L."/>
            <person name="Steige K."/>
            <person name="Platts A.E."/>
            <person name="Escobar J.S."/>
            <person name="Newman L.K."/>
            <person name="Wang W."/>
            <person name="Mandakova T."/>
            <person name="Vello E."/>
            <person name="Smith L.M."/>
            <person name="Henz S.R."/>
            <person name="Steffen J."/>
            <person name="Takuno S."/>
            <person name="Brandvain Y."/>
            <person name="Coop G."/>
            <person name="Andolfatto P."/>
            <person name="Hu T.T."/>
            <person name="Blanchette M."/>
            <person name="Clark R.M."/>
            <person name="Quesneville H."/>
            <person name="Nordborg M."/>
            <person name="Gaut B.S."/>
            <person name="Lysak M.A."/>
            <person name="Jenkins J."/>
            <person name="Grimwood J."/>
            <person name="Chapman J."/>
            <person name="Prochnik S."/>
            <person name="Shu S."/>
            <person name="Rokhsar D."/>
            <person name="Schmutz J."/>
            <person name="Weigel D."/>
            <person name="Wright S.I."/>
        </authorList>
    </citation>
    <scope>NUCLEOTIDE SEQUENCE [LARGE SCALE GENOMIC DNA]</scope>
    <source>
        <strain evidence="7">cv. Monte Gargano</strain>
    </source>
</reference>
<keyword evidence="3" id="KW-0645">Protease</keyword>
<evidence type="ECO:0000313" key="6">
    <source>
        <dbReference type="EMBL" id="EOA22069.1"/>
    </source>
</evidence>
<dbReference type="Pfam" id="PF14541">
    <property type="entry name" value="TAXi_C"/>
    <property type="match status" value="1"/>
</dbReference>
<accession>R0GYT9</accession>
<sequence>MSIVMRNLLDIIIILCVCLNFGRSDGAKERGTCSQTILVSSLFPSSSSSSLSSCLLSSKASQTKSSLLLVHRHGPCSHLMSGKATTSPDHDEILRRDQARVDSIQSKLSKNQVRPSQLTDLPATQWDESGAGTYVVKIGIGTPKQDLSLLFDTGSDLTWVQCQPCLESKCYPQKEPLFNPSSSTSYVNVSCSSRACNSLRGLKGDCSASTCRYKAVYADKSTSQGFLATEKITLTNSDVFDVKFGCGDNNKGKYYGVAGILGLGRGELSFPSQTYNKMFSYCLPSSGNGGHLTFGSVGISESVKFTPISSSTRNWYSLEIVGITVCGKQLGIPSAVFPTSGAIIDSGTVITRLPQKAYAALKSAFKEKMSTYKITSSGDGSLDTCYDFTGLESVKIPRITFTFKGGNVVELDPKGILYSQSRSKVCLAFAGDDLAFIFGSIQQQTLQVVYDVAARRVGFAPQGCA</sequence>
<dbReference type="EMBL" id="KB870810">
    <property type="protein sequence ID" value="EOA22069.1"/>
    <property type="molecule type" value="Genomic_DNA"/>
</dbReference>
<evidence type="ECO:0000259" key="5">
    <source>
        <dbReference type="PROSITE" id="PS51767"/>
    </source>
</evidence>
<keyword evidence="4" id="KW-0732">Signal</keyword>
<dbReference type="InterPro" id="IPR021109">
    <property type="entry name" value="Peptidase_aspartic_dom_sf"/>
</dbReference>
<dbReference type="Proteomes" id="UP000029121">
    <property type="component" value="Unassembled WGS sequence"/>
</dbReference>
<dbReference type="STRING" id="81985.R0GYT9"/>
<evidence type="ECO:0000313" key="7">
    <source>
        <dbReference type="Proteomes" id="UP000029121"/>
    </source>
</evidence>
<evidence type="ECO:0000256" key="1">
    <source>
        <dbReference type="ARBA" id="ARBA00007447"/>
    </source>
</evidence>
<dbReference type="GO" id="GO:0004190">
    <property type="term" value="F:aspartic-type endopeptidase activity"/>
    <property type="evidence" value="ECO:0007669"/>
    <property type="project" value="UniProtKB-KW"/>
</dbReference>
<keyword evidence="7" id="KW-1185">Reference proteome</keyword>
<dbReference type="AlphaFoldDB" id="R0GYT9"/>
<dbReference type="SUPFAM" id="SSF50630">
    <property type="entry name" value="Acid proteases"/>
    <property type="match status" value="1"/>
</dbReference>
<protein>
    <recommendedName>
        <fullName evidence="5">Peptidase A1 domain-containing protein</fullName>
    </recommendedName>
</protein>
<dbReference type="InterPro" id="IPR001461">
    <property type="entry name" value="Aspartic_peptidase_A1"/>
</dbReference>
<dbReference type="InterPro" id="IPR001969">
    <property type="entry name" value="Aspartic_peptidase_AS"/>
</dbReference>
<evidence type="ECO:0000256" key="4">
    <source>
        <dbReference type="SAM" id="SignalP"/>
    </source>
</evidence>
<dbReference type="KEGG" id="crb:17883413"/>
<dbReference type="PANTHER" id="PTHR13683">
    <property type="entry name" value="ASPARTYL PROTEASES"/>
    <property type="match status" value="1"/>
</dbReference>
<dbReference type="GO" id="GO:0006508">
    <property type="term" value="P:proteolysis"/>
    <property type="evidence" value="ECO:0007669"/>
    <property type="project" value="UniProtKB-KW"/>
</dbReference>
<comment type="similarity">
    <text evidence="1 3">Belongs to the peptidase A1 family.</text>
</comment>
<dbReference type="PROSITE" id="PS51767">
    <property type="entry name" value="PEPTIDASE_A1"/>
    <property type="match status" value="1"/>
</dbReference>
<evidence type="ECO:0000256" key="2">
    <source>
        <dbReference type="PIRSR" id="PIRSR601461-1"/>
    </source>
</evidence>
<gene>
    <name evidence="6" type="ORF">CARUB_v10002609mg</name>
</gene>
<dbReference type="InterPro" id="IPR033121">
    <property type="entry name" value="PEPTIDASE_A1"/>
</dbReference>
<feature type="chain" id="PRO_5004342834" description="Peptidase A1 domain-containing protein" evidence="4">
    <location>
        <begin position="27"/>
        <end position="465"/>
    </location>
</feature>
<dbReference type="PROSITE" id="PS00141">
    <property type="entry name" value="ASP_PROTEASE"/>
    <property type="match status" value="1"/>
</dbReference>
<feature type="signal peptide" evidence="4">
    <location>
        <begin position="1"/>
        <end position="26"/>
    </location>
</feature>
<proteinExistence type="inferred from homology"/>
<keyword evidence="3" id="KW-0378">Hydrolase</keyword>
<feature type="active site" evidence="2">
    <location>
        <position position="152"/>
    </location>
</feature>
<dbReference type="FunFam" id="2.40.70.10:FF:000013">
    <property type="entry name" value="Aspartyl protease AED1"/>
    <property type="match status" value="1"/>
</dbReference>
<dbReference type="Gene3D" id="2.40.70.10">
    <property type="entry name" value="Acid Proteases"/>
    <property type="match status" value="2"/>
</dbReference>
<keyword evidence="3" id="KW-0064">Aspartyl protease</keyword>
<organism evidence="6 7">
    <name type="scientific">Capsella rubella</name>
    <dbReference type="NCBI Taxonomy" id="81985"/>
    <lineage>
        <taxon>Eukaryota</taxon>
        <taxon>Viridiplantae</taxon>
        <taxon>Streptophyta</taxon>
        <taxon>Embryophyta</taxon>
        <taxon>Tracheophyta</taxon>
        <taxon>Spermatophyta</taxon>
        <taxon>Magnoliopsida</taxon>
        <taxon>eudicotyledons</taxon>
        <taxon>Gunneridae</taxon>
        <taxon>Pentapetalae</taxon>
        <taxon>rosids</taxon>
        <taxon>malvids</taxon>
        <taxon>Brassicales</taxon>
        <taxon>Brassicaceae</taxon>
        <taxon>Camelineae</taxon>
        <taxon>Capsella</taxon>
    </lineage>
</organism>
<dbReference type="InterPro" id="IPR032799">
    <property type="entry name" value="TAXi_C"/>
</dbReference>
<dbReference type="InterPro" id="IPR032861">
    <property type="entry name" value="TAXi_N"/>
</dbReference>
<dbReference type="Pfam" id="PF14543">
    <property type="entry name" value="TAXi_N"/>
    <property type="match status" value="1"/>
</dbReference>